<dbReference type="SUPFAM" id="SSF52768">
    <property type="entry name" value="Arginase/deacetylase"/>
    <property type="match status" value="1"/>
</dbReference>
<evidence type="ECO:0000256" key="2">
    <source>
        <dbReference type="ARBA" id="ARBA00007738"/>
    </source>
</evidence>
<keyword evidence="4 11" id="KW-0678">Repressor</keyword>
<evidence type="ECO:0000313" key="14">
    <source>
        <dbReference type="EMBL" id="KAK3314928.1"/>
    </source>
</evidence>
<evidence type="ECO:0000256" key="10">
    <source>
        <dbReference type="ARBA" id="ARBA00048287"/>
    </source>
</evidence>
<dbReference type="EMBL" id="JAUEDM010000006">
    <property type="protein sequence ID" value="KAK3314928.1"/>
    <property type="molecule type" value="Genomic_DNA"/>
</dbReference>
<keyword evidence="9 11" id="KW-0539">Nucleus</keyword>
<keyword evidence="7 11" id="KW-0805">Transcription regulation</keyword>
<dbReference type="GO" id="GO:0031078">
    <property type="term" value="F:histone H3K14 deacetylase activity, hydrolytic mechanism"/>
    <property type="evidence" value="ECO:0007669"/>
    <property type="project" value="UniProtKB-UniRule"/>
</dbReference>
<dbReference type="GO" id="GO:0040029">
    <property type="term" value="P:epigenetic regulation of gene expression"/>
    <property type="evidence" value="ECO:0007669"/>
    <property type="project" value="TreeGrafter"/>
</dbReference>
<keyword evidence="6 11" id="KW-0156">Chromatin regulator</keyword>
<keyword evidence="5 11" id="KW-0378">Hydrolase</keyword>
<evidence type="ECO:0000256" key="11">
    <source>
        <dbReference type="PIRNR" id="PIRNR037919"/>
    </source>
</evidence>
<sequence length="750" mass="83975">MEDHDNDVVMDGQEHGMAMTADGMSIVNGFMDPSILDGSLESRNGESDVGDDEEEDNIKAYAYPYDVLSRRTLPTGCCYDDRMKLHANADFGPNPHHPEDPSRIEHIMKTLKRAGLVFHGSDADLLRVMKESPTKYMWRIQARHATQEEIQTVHHPNHFKWVEDLSTMTTEQLRHLSTMMDQGRDSLYVGSLTHEAALISAGSAIETCKHVINGTVKNAFAVIRPPGHHAEYDQAMGFCLFNNVPIAAKVCQTDFPETCRKILILDWDVHHGNGIQNMFYTDPNILYISIHVYKNGEFYPGKPDNPMVPDGGIEHCGSGLGLGKNINIGWHDQGMGDGEYMAAFQKIVMPIGGEFDPDLVIISAGFDAADGDELGACFVSPACYAHMTHMLMSLAGGKVAVCLEGGYNLEAISNSALAVARTLMGEPPPRMAMPKIMPEAARLLAKVKACQAPYWECMRHGVVDVQEKQIHGSSRLHDVVRLAQKQILSDKYGMIPLYIQRDVLFKSFENQVMVTRNTHMDKKLVVIVHDPPELHAQPDPLDNSLQPHNAWVTDGVAQYIDWAISKKFGVVDINVPQYITHPEDTDAFIPGNDERAMQNQVMGLMCYIWDNYLQVYEHVDEIFLVGVGNAYLGIKVLLINRDVKSRISGVVNFVSGNLRPVRSDVDEGLSGWYKDNSRVFVAKDHACWANPDLTRKVMRRRFGTVIRSSVNGLTSMMSEHFEDVQQWILERSRHADEEHGGDTTEEDRMV</sequence>
<organism evidence="14 15">
    <name type="scientific">Apodospora peruviana</name>
    <dbReference type="NCBI Taxonomy" id="516989"/>
    <lineage>
        <taxon>Eukaryota</taxon>
        <taxon>Fungi</taxon>
        <taxon>Dikarya</taxon>
        <taxon>Ascomycota</taxon>
        <taxon>Pezizomycotina</taxon>
        <taxon>Sordariomycetes</taxon>
        <taxon>Sordariomycetidae</taxon>
        <taxon>Sordariales</taxon>
        <taxon>Lasiosphaeriaceae</taxon>
        <taxon>Apodospora</taxon>
    </lineage>
</organism>
<gene>
    <name evidence="14" type="ORF">B0H66DRAFT_576972</name>
</gene>
<dbReference type="Pfam" id="PF00850">
    <property type="entry name" value="Hist_deacetyl"/>
    <property type="match status" value="1"/>
</dbReference>
<keyword evidence="15" id="KW-1185">Reference proteome</keyword>
<reference evidence="14" key="1">
    <citation type="journal article" date="2023" name="Mol. Phylogenet. Evol.">
        <title>Genome-scale phylogeny and comparative genomics of the fungal order Sordariales.</title>
        <authorList>
            <person name="Hensen N."/>
            <person name="Bonometti L."/>
            <person name="Westerberg I."/>
            <person name="Brannstrom I.O."/>
            <person name="Guillou S."/>
            <person name="Cros-Aarteil S."/>
            <person name="Calhoun S."/>
            <person name="Haridas S."/>
            <person name="Kuo A."/>
            <person name="Mondo S."/>
            <person name="Pangilinan J."/>
            <person name="Riley R."/>
            <person name="LaButti K."/>
            <person name="Andreopoulos B."/>
            <person name="Lipzen A."/>
            <person name="Chen C."/>
            <person name="Yan M."/>
            <person name="Daum C."/>
            <person name="Ng V."/>
            <person name="Clum A."/>
            <person name="Steindorff A."/>
            <person name="Ohm R.A."/>
            <person name="Martin F."/>
            <person name="Silar P."/>
            <person name="Natvig D.O."/>
            <person name="Lalanne C."/>
            <person name="Gautier V."/>
            <person name="Ament-Velasquez S.L."/>
            <person name="Kruys A."/>
            <person name="Hutchinson M.I."/>
            <person name="Powell A.J."/>
            <person name="Barry K."/>
            <person name="Miller A.N."/>
            <person name="Grigoriev I.V."/>
            <person name="Debuchy R."/>
            <person name="Gladieux P."/>
            <person name="Hiltunen Thoren M."/>
            <person name="Johannesson H."/>
        </authorList>
    </citation>
    <scope>NUCLEOTIDE SEQUENCE</scope>
    <source>
        <strain evidence="14">CBS 118394</strain>
    </source>
</reference>
<dbReference type="InterPro" id="IPR023801">
    <property type="entry name" value="His_deacetylse_dom"/>
</dbReference>
<protein>
    <recommendedName>
        <fullName evidence="3 11">Histone deacetylase</fullName>
        <ecNumber evidence="3 11">3.5.1.98</ecNumber>
    </recommendedName>
</protein>
<evidence type="ECO:0000256" key="9">
    <source>
        <dbReference type="ARBA" id="ARBA00023242"/>
    </source>
</evidence>
<dbReference type="PANTHER" id="PTHR10625:SF5">
    <property type="entry name" value="HISTONE DEACETYLASE"/>
    <property type="match status" value="1"/>
</dbReference>
<comment type="subcellular location">
    <subcellularLocation>
        <location evidence="1 11">Nucleus</location>
    </subcellularLocation>
</comment>
<name>A0AAE0M114_9PEZI</name>
<comment type="function">
    <text evidence="11">Responsible for the deacetylation of lysine residues on the N-terminal part of the core histones (H2A, H2B, H3 and H4). Histone deacetylation gives a tag for epigenetic repression and plays an important role in transcriptional regulation, cell cycle progression and developmental events.</text>
</comment>
<evidence type="ECO:0000256" key="1">
    <source>
        <dbReference type="ARBA" id="ARBA00004123"/>
    </source>
</evidence>
<dbReference type="InterPro" id="IPR017321">
    <property type="entry name" value="Hist_deAcase_II_yeast"/>
</dbReference>
<dbReference type="PRINTS" id="PR01270">
    <property type="entry name" value="HDASUPER"/>
</dbReference>
<dbReference type="Gene3D" id="3.40.800.20">
    <property type="entry name" value="Histone deacetylase domain"/>
    <property type="match status" value="1"/>
</dbReference>
<dbReference type="GO" id="GO:0000118">
    <property type="term" value="C:histone deacetylase complex"/>
    <property type="evidence" value="ECO:0007669"/>
    <property type="project" value="TreeGrafter"/>
</dbReference>
<dbReference type="Pfam" id="PF09757">
    <property type="entry name" value="Arb2-like"/>
    <property type="match status" value="1"/>
</dbReference>
<reference evidence="14" key="2">
    <citation type="submission" date="2023-06" db="EMBL/GenBank/DDBJ databases">
        <authorList>
            <consortium name="Lawrence Berkeley National Laboratory"/>
            <person name="Haridas S."/>
            <person name="Hensen N."/>
            <person name="Bonometti L."/>
            <person name="Westerberg I."/>
            <person name="Brannstrom I.O."/>
            <person name="Guillou S."/>
            <person name="Cros-Aarteil S."/>
            <person name="Calhoun S."/>
            <person name="Kuo A."/>
            <person name="Mondo S."/>
            <person name="Pangilinan J."/>
            <person name="Riley R."/>
            <person name="Labutti K."/>
            <person name="Andreopoulos B."/>
            <person name="Lipzen A."/>
            <person name="Chen C."/>
            <person name="Yanf M."/>
            <person name="Daum C."/>
            <person name="Ng V."/>
            <person name="Clum A."/>
            <person name="Steindorff A."/>
            <person name="Ohm R."/>
            <person name="Martin F."/>
            <person name="Silar P."/>
            <person name="Natvig D."/>
            <person name="Lalanne C."/>
            <person name="Gautier V."/>
            <person name="Ament-Velasquez S.L."/>
            <person name="Kruys A."/>
            <person name="Hutchinson M.I."/>
            <person name="Powell A.J."/>
            <person name="Barry K."/>
            <person name="Miller A.N."/>
            <person name="Grigoriev I.V."/>
            <person name="Debuchy R."/>
            <person name="Gladieux P."/>
            <person name="Thoren M.H."/>
            <person name="Johannesson H."/>
        </authorList>
    </citation>
    <scope>NUCLEOTIDE SEQUENCE</scope>
    <source>
        <strain evidence="14">CBS 118394</strain>
    </source>
</reference>
<dbReference type="FunFam" id="3.40.800.20:FF:000005">
    <property type="entry name" value="histone deacetylase 6"/>
    <property type="match status" value="1"/>
</dbReference>
<feature type="domain" description="Histone deacetylase" evidence="12">
    <location>
        <begin position="97"/>
        <end position="422"/>
    </location>
</feature>
<dbReference type="InterPro" id="IPR023696">
    <property type="entry name" value="Ureohydrolase_dom_sf"/>
</dbReference>
<evidence type="ECO:0000256" key="7">
    <source>
        <dbReference type="ARBA" id="ARBA00023015"/>
    </source>
</evidence>
<dbReference type="InterPro" id="IPR000286">
    <property type="entry name" value="HDACs"/>
</dbReference>
<evidence type="ECO:0000256" key="5">
    <source>
        <dbReference type="ARBA" id="ARBA00022801"/>
    </source>
</evidence>
<evidence type="ECO:0000259" key="13">
    <source>
        <dbReference type="Pfam" id="PF09757"/>
    </source>
</evidence>
<accession>A0AAE0M114</accession>
<proteinExistence type="inferred from homology"/>
<comment type="catalytic activity">
    <reaction evidence="10 11">
        <text>N(6)-acetyl-L-lysyl-[histone] + H2O = L-lysyl-[histone] + acetate</text>
        <dbReference type="Rhea" id="RHEA:58196"/>
        <dbReference type="Rhea" id="RHEA-COMP:9845"/>
        <dbReference type="Rhea" id="RHEA-COMP:11338"/>
        <dbReference type="ChEBI" id="CHEBI:15377"/>
        <dbReference type="ChEBI" id="CHEBI:29969"/>
        <dbReference type="ChEBI" id="CHEBI:30089"/>
        <dbReference type="ChEBI" id="CHEBI:61930"/>
        <dbReference type="EC" id="3.5.1.98"/>
    </reaction>
</comment>
<dbReference type="AlphaFoldDB" id="A0AAE0M114"/>
<keyword evidence="8 11" id="KW-0804">Transcription</keyword>
<dbReference type="Proteomes" id="UP001283341">
    <property type="component" value="Unassembled WGS sequence"/>
</dbReference>
<evidence type="ECO:0000256" key="3">
    <source>
        <dbReference type="ARBA" id="ARBA00012111"/>
    </source>
</evidence>
<dbReference type="PANTHER" id="PTHR10625">
    <property type="entry name" value="HISTONE DEACETYLASE HDAC1-RELATED"/>
    <property type="match status" value="1"/>
</dbReference>
<comment type="caution">
    <text evidence="14">The sequence shown here is derived from an EMBL/GenBank/DDBJ whole genome shotgun (WGS) entry which is preliminary data.</text>
</comment>
<dbReference type="EC" id="3.5.1.98" evidence="3 11"/>
<evidence type="ECO:0000256" key="4">
    <source>
        <dbReference type="ARBA" id="ARBA00022491"/>
    </source>
</evidence>
<evidence type="ECO:0000256" key="8">
    <source>
        <dbReference type="ARBA" id="ARBA00023163"/>
    </source>
</evidence>
<evidence type="ECO:0000256" key="6">
    <source>
        <dbReference type="ARBA" id="ARBA00022853"/>
    </source>
</evidence>
<dbReference type="InterPro" id="IPR019154">
    <property type="entry name" value="Arb2-like_domain"/>
</dbReference>
<evidence type="ECO:0000259" key="12">
    <source>
        <dbReference type="Pfam" id="PF00850"/>
    </source>
</evidence>
<evidence type="ECO:0000313" key="15">
    <source>
        <dbReference type="Proteomes" id="UP001283341"/>
    </source>
</evidence>
<feature type="domain" description="Arb2-like" evidence="13">
    <location>
        <begin position="475"/>
        <end position="733"/>
    </location>
</feature>
<dbReference type="InterPro" id="IPR037138">
    <property type="entry name" value="His_deacetylse_dom_sf"/>
</dbReference>
<dbReference type="PIRSF" id="PIRSF037919">
    <property type="entry name" value="HDAC_II_yeast"/>
    <property type="match status" value="1"/>
</dbReference>
<comment type="similarity">
    <text evidence="2 11">Belongs to the histone deacetylase family. HD type 2 subfamily.</text>
</comment>